<dbReference type="Proteomes" id="UP000623967">
    <property type="component" value="Unassembled WGS sequence"/>
</dbReference>
<comment type="subcellular location">
    <subcellularLocation>
        <location evidence="1">Cell membrane</location>
        <topology evidence="1">Multi-pass membrane protein</topology>
    </subcellularLocation>
    <subcellularLocation>
        <location evidence="2">Membrane</location>
        <topology evidence="2">Multi-pass membrane protein</topology>
    </subcellularLocation>
</comment>
<evidence type="ECO:0000256" key="3">
    <source>
        <dbReference type="SAM" id="Phobius"/>
    </source>
</evidence>
<keyword evidence="3" id="KW-0472">Membrane</keyword>
<feature type="transmembrane region" description="Helical" evidence="3">
    <location>
        <begin position="65"/>
        <end position="89"/>
    </location>
</feature>
<evidence type="ECO:0000259" key="4">
    <source>
        <dbReference type="Pfam" id="PF00361"/>
    </source>
</evidence>
<evidence type="ECO:0000256" key="1">
    <source>
        <dbReference type="ARBA" id="ARBA00004651"/>
    </source>
</evidence>
<accession>A0ABS1TTB0</accession>
<feature type="non-terminal residue" evidence="5">
    <location>
        <position position="196"/>
    </location>
</feature>
<dbReference type="EMBL" id="JAESWB010000307">
    <property type="protein sequence ID" value="MBL4954274.1"/>
    <property type="molecule type" value="Genomic_DNA"/>
</dbReference>
<feature type="transmembrane region" description="Helical" evidence="3">
    <location>
        <begin position="6"/>
        <end position="28"/>
    </location>
</feature>
<dbReference type="InterPro" id="IPR001750">
    <property type="entry name" value="ND/Mrp_TM"/>
</dbReference>
<organism evidence="5 6">
    <name type="scientific">Neobacillus paridis</name>
    <dbReference type="NCBI Taxonomy" id="2803862"/>
    <lineage>
        <taxon>Bacteria</taxon>
        <taxon>Bacillati</taxon>
        <taxon>Bacillota</taxon>
        <taxon>Bacilli</taxon>
        <taxon>Bacillales</taxon>
        <taxon>Bacillaceae</taxon>
        <taxon>Neobacillus</taxon>
    </lineage>
</organism>
<name>A0ABS1TTB0_9BACI</name>
<dbReference type="PANTHER" id="PTHR43373">
    <property type="entry name" value="NA(+)/H(+) ANTIPORTER SUBUNIT"/>
    <property type="match status" value="1"/>
</dbReference>
<dbReference type="PANTHER" id="PTHR43373:SF1">
    <property type="entry name" value="NA(+)_H(+) ANTIPORTER SUBUNIT A"/>
    <property type="match status" value="1"/>
</dbReference>
<sequence>AYSTISHLGLITVLLGIGTPLSVVAAIFHTLNHAVFKASLFMAAGIIDHETGTRDMRILRGLYKAIPFTATLAIVASASMAGVPLLNGFLSKEMFFAETVHVGGTEHWWMSYAAVAMGIFSVAYSLRFISVFFGQLSASLPQAPHEPPRWMRFPVELLVLLCVIVGMLPELTVGPFLAFAAVSVLGEDIPAYNLGI</sequence>
<gene>
    <name evidence="5" type="ORF">JK635_19095</name>
</gene>
<dbReference type="Pfam" id="PF00361">
    <property type="entry name" value="Proton_antipo_M"/>
    <property type="match status" value="1"/>
</dbReference>
<comment type="caution">
    <text evidence="5">The sequence shown here is derived from an EMBL/GenBank/DDBJ whole genome shotgun (WGS) entry which is preliminary data.</text>
</comment>
<proteinExistence type="predicted"/>
<feature type="transmembrane region" description="Helical" evidence="3">
    <location>
        <begin position="157"/>
        <end position="185"/>
    </location>
</feature>
<keyword evidence="6" id="KW-1185">Reference proteome</keyword>
<feature type="non-terminal residue" evidence="5">
    <location>
        <position position="1"/>
    </location>
</feature>
<evidence type="ECO:0000313" key="5">
    <source>
        <dbReference type="EMBL" id="MBL4954274.1"/>
    </source>
</evidence>
<protein>
    <submittedName>
        <fullName evidence="5">Na+/H+ antiporter subunit A</fullName>
    </submittedName>
</protein>
<feature type="domain" description="NADH:quinone oxidoreductase/Mrp antiporter transmembrane" evidence="4">
    <location>
        <begin position="1"/>
        <end position="113"/>
    </location>
</feature>
<keyword evidence="2 3" id="KW-0812">Transmembrane</keyword>
<evidence type="ECO:0000256" key="2">
    <source>
        <dbReference type="RuleBase" id="RU000320"/>
    </source>
</evidence>
<reference evidence="5 6" key="1">
    <citation type="submission" date="2021-01" db="EMBL/GenBank/DDBJ databases">
        <title>Genome public.</title>
        <authorList>
            <person name="Liu C."/>
            <person name="Sun Q."/>
        </authorList>
    </citation>
    <scope>NUCLEOTIDE SEQUENCE [LARGE SCALE GENOMIC DNA]</scope>
    <source>
        <strain evidence="5 6">YIM B02564</strain>
    </source>
</reference>
<evidence type="ECO:0000313" key="6">
    <source>
        <dbReference type="Proteomes" id="UP000623967"/>
    </source>
</evidence>
<feature type="transmembrane region" description="Helical" evidence="3">
    <location>
        <begin position="109"/>
        <end position="136"/>
    </location>
</feature>
<dbReference type="InterPro" id="IPR050616">
    <property type="entry name" value="CPA3_Na-H_Antiporter_A"/>
</dbReference>
<keyword evidence="3" id="KW-1133">Transmembrane helix</keyword>